<protein>
    <recommendedName>
        <fullName evidence="1">Phage terminase large subunit N-terminal domain-containing protein</fullName>
    </recommendedName>
</protein>
<feature type="non-terminal residue" evidence="2">
    <location>
        <position position="38"/>
    </location>
</feature>
<name>X1B8J1_9ZZZZ</name>
<dbReference type="Pfam" id="PF04466">
    <property type="entry name" value="Terminase_3"/>
    <property type="match status" value="1"/>
</dbReference>
<reference evidence="2" key="1">
    <citation type="journal article" date="2014" name="Front. Microbiol.">
        <title>High frequency of phylogenetically diverse reductive dehalogenase-homologous genes in deep subseafloor sedimentary metagenomes.</title>
        <authorList>
            <person name="Kawai M."/>
            <person name="Futagami T."/>
            <person name="Toyoda A."/>
            <person name="Takaki Y."/>
            <person name="Nishi S."/>
            <person name="Hori S."/>
            <person name="Arai W."/>
            <person name="Tsubouchi T."/>
            <person name="Morono Y."/>
            <person name="Uchiyama I."/>
            <person name="Ito T."/>
            <person name="Fujiyama A."/>
            <person name="Inagaki F."/>
            <person name="Takami H."/>
        </authorList>
    </citation>
    <scope>NUCLEOTIDE SEQUENCE</scope>
    <source>
        <strain evidence="2">Expedition CK06-06</strain>
    </source>
</reference>
<dbReference type="InterPro" id="IPR035412">
    <property type="entry name" value="Terminase_L_N"/>
</dbReference>
<dbReference type="InterPro" id="IPR027417">
    <property type="entry name" value="P-loop_NTPase"/>
</dbReference>
<feature type="domain" description="Phage terminase large subunit N-terminal" evidence="1">
    <location>
        <begin position="7"/>
        <end position="35"/>
    </location>
</feature>
<sequence length="38" mass="4369">MAEVYVDEAQDVTVIKSTYKDNPFLGKDYVQMLENSIN</sequence>
<accession>X1B8J1</accession>
<organism evidence="2">
    <name type="scientific">marine sediment metagenome</name>
    <dbReference type="NCBI Taxonomy" id="412755"/>
    <lineage>
        <taxon>unclassified sequences</taxon>
        <taxon>metagenomes</taxon>
        <taxon>ecological metagenomes</taxon>
    </lineage>
</organism>
<gene>
    <name evidence="2" type="ORF">S01H4_50386</name>
</gene>
<dbReference type="EMBL" id="BART01028603">
    <property type="protein sequence ID" value="GAG91430.1"/>
    <property type="molecule type" value="Genomic_DNA"/>
</dbReference>
<dbReference type="AlphaFoldDB" id="X1B8J1"/>
<evidence type="ECO:0000313" key="2">
    <source>
        <dbReference type="EMBL" id="GAG91430.1"/>
    </source>
</evidence>
<proteinExistence type="predicted"/>
<evidence type="ECO:0000259" key="1">
    <source>
        <dbReference type="Pfam" id="PF04466"/>
    </source>
</evidence>
<dbReference type="Gene3D" id="3.40.50.300">
    <property type="entry name" value="P-loop containing nucleotide triphosphate hydrolases"/>
    <property type="match status" value="1"/>
</dbReference>
<comment type="caution">
    <text evidence="2">The sequence shown here is derived from an EMBL/GenBank/DDBJ whole genome shotgun (WGS) entry which is preliminary data.</text>
</comment>